<dbReference type="Gene3D" id="3.30.565.60">
    <property type="match status" value="1"/>
</dbReference>
<evidence type="ECO:0000313" key="3">
    <source>
        <dbReference type="EMBL" id="MDD2168766.1"/>
    </source>
</evidence>
<dbReference type="AlphaFoldDB" id="A0AA42JD83"/>
<gene>
    <name evidence="3" type="ORF">N5925_09320</name>
</gene>
<evidence type="ECO:0000256" key="1">
    <source>
        <dbReference type="SAM" id="MobiDB-lite"/>
    </source>
</evidence>
<organism evidence="3 4">
    <name type="scientific">Glaesserella parasuis</name>
    <name type="common">Haemophilus parasuis</name>
    <dbReference type="NCBI Taxonomy" id="738"/>
    <lineage>
        <taxon>Bacteria</taxon>
        <taxon>Pseudomonadati</taxon>
        <taxon>Pseudomonadota</taxon>
        <taxon>Gammaproteobacteria</taxon>
        <taxon>Pasteurellales</taxon>
        <taxon>Pasteurellaceae</taxon>
        <taxon>Glaesserella</taxon>
    </lineage>
</organism>
<dbReference type="InterPro" id="IPR007421">
    <property type="entry name" value="Schlafen_AlbA_2_dom"/>
</dbReference>
<evidence type="ECO:0000313" key="4">
    <source>
        <dbReference type="Proteomes" id="UP001148834"/>
    </source>
</evidence>
<name>A0AA42JD83_GLAPU</name>
<dbReference type="PANTHER" id="PTHR30595:SF6">
    <property type="entry name" value="SCHLAFEN ALBA-2 DOMAIN-CONTAINING PROTEIN"/>
    <property type="match status" value="1"/>
</dbReference>
<dbReference type="PANTHER" id="PTHR30595">
    <property type="entry name" value="GLPR-RELATED TRANSCRIPTIONAL REPRESSOR"/>
    <property type="match status" value="1"/>
</dbReference>
<dbReference type="InterPro" id="IPR038461">
    <property type="entry name" value="Schlafen_AlbA_2_dom_sf"/>
</dbReference>
<protein>
    <submittedName>
        <fullName evidence="3">DNA binding domain-containing protein</fullName>
    </submittedName>
</protein>
<sequence length="664" mass="76293">MIYPKEIIELYEQLCLQESESQRIEAKRCSDTVSDSVMQTVCAFANEVGLEYGYLLLGVSEPDDEHKNYWVSGVSDSDRVLDQIQTNCRNQFKVVVNIDAGMAIIENKTVIAVKVFELDPASKPCSFLSSGKNKKNFTKTGIWRRGLNGDYEATVDELQSIYSQKQGLSYENTFLPNVTWDDIDPEKIDEYRRLRRKVRQDSPELDYDDVTLLDTFNLIRQKDGAIQPNIAGLLLFGTNVALRKHLPMIRVDYIRHRGSQWIDDEQRFLYTKDFRESLLTLIPRLEAMILDDIPEYFNLEENALQRTDRPFLPQKVVREAVVNMVMHRDYAVNQPSQVNRFSNRLELQNAGYSLKPLEDLGNAKSITRNPLIAAVLYDLKFAETKGSGVNTMRSLLKKAKLSPPVFHSNQDNNQFKATLLLQHLMREEQLEWLKLFSEYNLSDNEAVALVLARETGFVDNSGLREISGLDTLAASKLLGKLRDKHLLDKFGKGQYTFYLLSDLASNIDDKPTKLDDKPTKLDDKPTKLDDKPTKLDDKPTKLDDKPTKLDDKPTKLDDKPTKLDDKPTKLDELLEDLGNRSSFGQISIVIAMLCLEQPCSAEFIAEKLNRNQQYVSKNYLKKLIDSWYLTYIYPEQPNHPEQAYRTTDKGREWLTEKGIINDKQ</sequence>
<dbReference type="Gene3D" id="3.30.950.30">
    <property type="entry name" value="Schlafen, AAA domain"/>
    <property type="match status" value="1"/>
</dbReference>
<dbReference type="Proteomes" id="UP001148834">
    <property type="component" value="Unassembled WGS sequence"/>
</dbReference>
<feature type="region of interest" description="Disordered" evidence="1">
    <location>
        <begin position="511"/>
        <end position="565"/>
    </location>
</feature>
<proteinExistence type="predicted"/>
<evidence type="ECO:0000259" key="2">
    <source>
        <dbReference type="Pfam" id="PF04326"/>
    </source>
</evidence>
<accession>A0AA42JD83</accession>
<reference evidence="3" key="1">
    <citation type="submission" date="2022-09" db="EMBL/GenBank/DDBJ databases">
        <title>Molecular characterization of Glaesserella parasuis strains circulating in commercial swine farms using whole-genome sequencing.</title>
        <authorList>
            <person name="Mugabi R."/>
            <person name="Clavijo M."/>
            <person name="Li G."/>
        </authorList>
    </citation>
    <scope>NUCLEOTIDE SEQUENCE</scope>
    <source>
        <strain evidence="3">0435-53</strain>
    </source>
</reference>
<feature type="domain" description="Schlafen AlbA-2" evidence="2">
    <location>
        <begin position="20"/>
        <end position="122"/>
    </location>
</feature>
<dbReference type="InterPro" id="IPR038475">
    <property type="entry name" value="RecG_C_sf"/>
</dbReference>
<dbReference type="Pfam" id="PF04326">
    <property type="entry name" value="SLFN_AlbA_2"/>
    <property type="match status" value="1"/>
</dbReference>
<dbReference type="EMBL" id="JAODIR010000057">
    <property type="protein sequence ID" value="MDD2168766.1"/>
    <property type="molecule type" value="Genomic_DNA"/>
</dbReference>
<comment type="caution">
    <text evidence="3">The sequence shown here is derived from an EMBL/GenBank/DDBJ whole genome shotgun (WGS) entry which is preliminary data.</text>
</comment>
<dbReference type="Pfam" id="PF13749">
    <property type="entry name" value="HATPase_c_4"/>
    <property type="match status" value="1"/>
</dbReference>